<dbReference type="SUPFAM" id="SSF89392">
    <property type="entry name" value="Prokaryotic lipoproteins and lipoprotein localization factors"/>
    <property type="match status" value="1"/>
</dbReference>
<dbReference type="PANTHER" id="PTHR35869:SF1">
    <property type="entry name" value="OUTER-MEMBRANE LIPOPROTEIN CARRIER PROTEIN"/>
    <property type="match status" value="1"/>
</dbReference>
<dbReference type="InterPro" id="IPR029046">
    <property type="entry name" value="LolA/LolB/LppX"/>
</dbReference>
<reference evidence="1" key="2">
    <citation type="journal article" date="2011" name="Microb. Ecol.">
        <title>Taxonomic and Functional Metagenomic Profiling of the Microbial Community in the Anoxic Sediment of a Sub-saline Shallow Lake (Laguna de Carrizo, Central Spain).</title>
        <authorList>
            <person name="Ferrer M."/>
            <person name="Guazzaroni M.E."/>
            <person name="Richter M."/>
            <person name="Garcia-Salamanca A."/>
            <person name="Yarza P."/>
            <person name="Suarez-Suarez A."/>
            <person name="Solano J."/>
            <person name="Alcaide M."/>
            <person name="van Dillewijn P."/>
            <person name="Molina-Henares M.A."/>
            <person name="Lopez-Cortes N."/>
            <person name="Al-Ramahi Y."/>
            <person name="Guerrero C."/>
            <person name="Acosta A."/>
            <person name="de Eugenio L.I."/>
            <person name="Martinez V."/>
            <person name="Marques S."/>
            <person name="Rojo F."/>
            <person name="Santero E."/>
            <person name="Genilloud O."/>
            <person name="Perez-Perez J."/>
            <person name="Rossello-Mora R."/>
            <person name="Ramos J.L."/>
        </authorList>
    </citation>
    <scope>NUCLEOTIDE SEQUENCE</scope>
</reference>
<gene>
    <name evidence="1" type="ORF">LDC_3145</name>
</gene>
<dbReference type="EMBL" id="ADZX01000975">
    <property type="protein sequence ID" value="EFK94856.1"/>
    <property type="molecule type" value="Genomic_DNA"/>
</dbReference>
<dbReference type="Pfam" id="PF03548">
    <property type="entry name" value="LolA"/>
    <property type="match status" value="1"/>
</dbReference>
<organism evidence="1">
    <name type="scientific">sediment metagenome</name>
    <dbReference type="NCBI Taxonomy" id="749907"/>
    <lineage>
        <taxon>unclassified sequences</taxon>
        <taxon>metagenomes</taxon>
        <taxon>ecological metagenomes</taxon>
    </lineage>
</organism>
<comment type="caution">
    <text evidence="1">The sequence shown here is derived from an EMBL/GenBank/DDBJ whole genome shotgun (WGS) entry which is preliminary data.</text>
</comment>
<reference evidence="1" key="1">
    <citation type="submission" date="2010-07" db="EMBL/GenBank/DDBJ databases">
        <authorList>
            <consortium name="CONSOLIDER consortium CSD2007-00005"/>
            <person name="Guazzaroni M.-E."/>
            <person name="Richter M."/>
            <person name="Garcia-Salamanca A."/>
            <person name="Yarza P."/>
            <person name="Ferrer M."/>
        </authorList>
    </citation>
    <scope>NUCLEOTIDE SEQUENCE</scope>
</reference>
<accession>D9PNL2</accession>
<dbReference type="InterPro" id="IPR004564">
    <property type="entry name" value="OM_lipoprot_carrier_LolA-like"/>
</dbReference>
<dbReference type="PANTHER" id="PTHR35869">
    <property type="entry name" value="OUTER-MEMBRANE LIPOPROTEIN CARRIER PROTEIN"/>
    <property type="match status" value="1"/>
</dbReference>
<dbReference type="Gene3D" id="2.50.20.10">
    <property type="entry name" value="Lipoprotein localisation LolA/LolB/LppX"/>
    <property type="match status" value="1"/>
</dbReference>
<proteinExistence type="predicted"/>
<protein>
    <submittedName>
        <fullName evidence="1">Outer membrane lipoprotein carrier protein LolA</fullName>
    </submittedName>
</protein>
<sequence length="214" mass="24304">MLLFSAATYGYSQDTQAPEKIRKDLSAVLSRLEKKMSGIKTLKTGFVQEKELAVFKQKVVLKGTVCIEKPGRLAWYVNEPMKYKMVISQDMISQWDEDTNRVQKISLSKNPAFEAAIGQMQEWFSGAYTPLLKEYEIILLKENPASLKFTPRASTIAGNVIKSVTVVFRKDEQYISRIFIEEKSGDTTNLSFIDTHLNVPLENSVWNVIPDGVR</sequence>
<dbReference type="AlphaFoldDB" id="D9PNL2"/>
<keyword evidence="1" id="KW-0449">Lipoprotein</keyword>
<dbReference type="CDD" id="cd16325">
    <property type="entry name" value="LolA"/>
    <property type="match status" value="1"/>
</dbReference>
<evidence type="ECO:0000313" key="1">
    <source>
        <dbReference type="EMBL" id="EFK94856.1"/>
    </source>
</evidence>
<name>D9PNL2_9ZZZZ</name>